<comment type="pathway">
    <text evidence="2">Carbohydrate metabolism; hexose metabolism.</text>
</comment>
<evidence type="ECO:0000256" key="3">
    <source>
        <dbReference type="SAM" id="MobiDB-lite"/>
    </source>
</evidence>
<feature type="region of interest" description="Disordered" evidence="3">
    <location>
        <begin position="317"/>
        <end position="355"/>
    </location>
</feature>
<evidence type="ECO:0000313" key="5">
    <source>
        <dbReference type="Proteomes" id="UP000776276"/>
    </source>
</evidence>
<sequence>MVESRDWGHLPTGEAVRLFRFGDGHGLEVEASDYGARLVAIRSPDRDGRSDHVLLGFDTLAGYLSPAMERARPYLGCTVGRYANRIAGAAFTIDGTRYPLVANEGANQLHGGAPGFDRAVWRTEVLAAGVRFSHVSPAGDQGFPGTLRVIADIVVVAPGEIALRYAAETDAPTHVSLTSHGYFNLAGRGARSIEDHRLAIAADHVLPIDKSAIPLPGPPLAVAGTPFDLRREVRVGEALAGDHPQLRVADGFDHNFVLTGGDGPAASLRDPASGRMLEIFTSEPGMQLYTGNGFDGSVVDDAGGPLVRRQALALETQHFPDSPNRPDYPTTLLRPGETLRSETRLRFGVSPGRPS</sequence>
<dbReference type="InterPro" id="IPR015443">
    <property type="entry name" value="Aldose_1-epimerase"/>
</dbReference>
<organism evidence="4 5">
    <name type="scientific">Sphingomonas quercus</name>
    <dbReference type="NCBI Taxonomy" id="2842451"/>
    <lineage>
        <taxon>Bacteria</taxon>
        <taxon>Pseudomonadati</taxon>
        <taxon>Pseudomonadota</taxon>
        <taxon>Alphaproteobacteria</taxon>
        <taxon>Sphingomonadales</taxon>
        <taxon>Sphingomonadaceae</taxon>
        <taxon>Sphingomonas</taxon>
    </lineage>
</organism>
<comment type="similarity">
    <text evidence="1 2">Belongs to the aldose epimerase family.</text>
</comment>
<dbReference type="PIRSF" id="PIRSF005096">
    <property type="entry name" value="GALM"/>
    <property type="match status" value="1"/>
</dbReference>
<evidence type="ECO:0000256" key="1">
    <source>
        <dbReference type="ARBA" id="ARBA00006206"/>
    </source>
</evidence>
<reference evidence="4 5" key="1">
    <citation type="submission" date="2021-06" db="EMBL/GenBank/DDBJ databases">
        <title>Sphingomonas sp. XMGL2, whole genome shotgun sequencing project.</title>
        <authorList>
            <person name="Zhao G."/>
            <person name="Shen L."/>
        </authorList>
    </citation>
    <scope>NUCLEOTIDE SEQUENCE [LARGE SCALE GENOMIC DNA]</scope>
    <source>
        <strain evidence="4 5">XMGL2</strain>
    </source>
</reference>
<keyword evidence="2" id="KW-0119">Carbohydrate metabolism</keyword>
<comment type="caution">
    <text evidence="4">The sequence shown here is derived from an EMBL/GenBank/DDBJ whole genome shotgun (WGS) entry which is preliminary data.</text>
</comment>
<dbReference type="PANTHER" id="PTHR10091">
    <property type="entry name" value="ALDOSE-1-EPIMERASE"/>
    <property type="match status" value="1"/>
</dbReference>
<dbReference type="EC" id="5.1.3.3" evidence="2"/>
<protein>
    <recommendedName>
        <fullName evidence="2">Aldose 1-epimerase</fullName>
        <ecNumber evidence="2">5.1.3.3</ecNumber>
    </recommendedName>
</protein>
<evidence type="ECO:0000256" key="2">
    <source>
        <dbReference type="PIRNR" id="PIRNR005096"/>
    </source>
</evidence>
<proteinExistence type="inferred from homology"/>
<accession>A0ABS6BGD6</accession>
<dbReference type="InterPro" id="IPR047215">
    <property type="entry name" value="Galactose_mutarotase-like"/>
</dbReference>
<evidence type="ECO:0000313" key="4">
    <source>
        <dbReference type="EMBL" id="MBU3077355.1"/>
    </source>
</evidence>
<dbReference type="Proteomes" id="UP000776276">
    <property type="component" value="Unassembled WGS sequence"/>
</dbReference>
<keyword evidence="2" id="KW-0413">Isomerase</keyword>
<gene>
    <name evidence="4" type="ORF">KOF26_05690</name>
</gene>
<dbReference type="NCBIfam" id="NF008277">
    <property type="entry name" value="PRK11055.1"/>
    <property type="match status" value="1"/>
</dbReference>
<dbReference type="Pfam" id="PF01263">
    <property type="entry name" value="Aldose_epim"/>
    <property type="match status" value="1"/>
</dbReference>
<dbReference type="PANTHER" id="PTHR10091:SF0">
    <property type="entry name" value="GALACTOSE MUTAROTASE"/>
    <property type="match status" value="1"/>
</dbReference>
<dbReference type="EMBL" id="JAHKRT010000002">
    <property type="protein sequence ID" value="MBU3077355.1"/>
    <property type="molecule type" value="Genomic_DNA"/>
</dbReference>
<keyword evidence="5" id="KW-1185">Reference proteome</keyword>
<comment type="catalytic activity">
    <reaction evidence="2">
        <text>alpha-D-glucose = beta-D-glucose</text>
        <dbReference type="Rhea" id="RHEA:10264"/>
        <dbReference type="ChEBI" id="CHEBI:15903"/>
        <dbReference type="ChEBI" id="CHEBI:17925"/>
        <dbReference type="EC" id="5.1.3.3"/>
    </reaction>
</comment>
<dbReference type="CDD" id="cd09019">
    <property type="entry name" value="galactose_mutarotase_like"/>
    <property type="match status" value="1"/>
</dbReference>
<dbReference type="InterPro" id="IPR008183">
    <property type="entry name" value="Aldose_1/G6P_1-epimerase"/>
</dbReference>
<name>A0ABS6BGD6_9SPHN</name>